<comment type="caution">
    <text evidence="7">The sequence shown here is derived from an EMBL/GenBank/DDBJ whole genome shotgun (WGS) entry which is preliminary data.</text>
</comment>
<dbReference type="SUPFAM" id="SSF53383">
    <property type="entry name" value="PLP-dependent transferases"/>
    <property type="match status" value="1"/>
</dbReference>
<evidence type="ECO:0000259" key="6">
    <source>
        <dbReference type="Pfam" id="PF00155"/>
    </source>
</evidence>
<dbReference type="InterPro" id="IPR015421">
    <property type="entry name" value="PyrdxlP-dep_Trfase_major"/>
</dbReference>
<dbReference type="InterPro" id="IPR004839">
    <property type="entry name" value="Aminotransferase_I/II_large"/>
</dbReference>
<evidence type="ECO:0000256" key="4">
    <source>
        <dbReference type="ARBA" id="ARBA00023239"/>
    </source>
</evidence>
<accession>A0ABV5WR28</accession>
<dbReference type="CDD" id="cd00609">
    <property type="entry name" value="AAT_like"/>
    <property type="match status" value="1"/>
</dbReference>
<gene>
    <name evidence="7" type="ORF">ACFFLI_01830</name>
</gene>
<evidence type="ECO:0000256" key="5">
    <source>
        <dbReference type="ARBA" id="ARBA00037974"/>
    </source>
</evidence>
<organism evidence="7 8">
    <name type="scientific">Lactiplantibacillus modestisalitolerans</name>
    <dbReference type="NCBI Taxonomy" id="1457219"/>
    <lineage>
        <taxon>Bacteria</taxon>
        <taxon>Bacillati</taxon>
        <taxon>Bacillota</taxon>
        <taxon>Bacilli</taxon>
        <taxon>Lactobacillales</taxon>
        <taxon>Lactobacillaceae</taxon>
        <taxon>Lactiplantibacillus</taxon>
    </lineage>
</organism>
<name>A0ABV5WR28_9LACO</name>
<evidence type="ECO:0000256" key="3">
    <source>
        <dbReference type="ARBA" id="ARBA00022898"/>
    </source>
</evidence>
<dbReference type="PANTHER" id="PTHR43525">
    <property type="entry name" value="PROTEIN MALY"/>
    <property type="match status" value="1"/>
</dbReference>
<evidence type="ECO:0000313" key="8">
    <source>
        <dbReference type="Proteomes" id="UP001589691"/>
    </source>
</evidence>
<comment type="similarity">
    <text evidence="5">Belongs to the class-II pyridoxal-phosphate-dependent aminotransferase family. MalY/PatB cystathionine beta-lyase subfamily.</text>
</comment>
<keyword evidence="8" id="KW-1185">Reference proteome</keyword>
<dbReference type="EC" id="4.4.1.13" evidence="2"/>
<evidence type="ECO:0000256" key="1">
    <source>
        <dbReference type="ARBA" id="ARBA00001933"/>
    </source>
</evidence>
<reference evidence="7 8" key="1">
    <citation type="submission" date="2024-09" db="EMBL/GenBank/DDBJ databases">
        <authorList>
            <person name="Sun Q."/>
            <person name="Mori K."/>
        </authorList>
    </citation>
    <scope>NUCLEOTIDE SEQUENCE [LARGE SCALE GENOMIC DNA]</scope>
    <source>
        <strain evidence="7 8">TBRC 4576</strain>
    </source>
</reference>
<dbReference type="EMBL" id="JBHLZY010000005">
    <property type="protein sequence ID" value="MFB9768609.1"/>
    <property type="molecule type" value="Genomic_DNA"/>
</dbReference>
<dbReference type="RefSeq" id="WP_137643221.1">
    <property type="nucleotide sequence ID" value="NZ_BJEA01000014.1"/>
</dbReference>
<dbReference type="GO" id="GO:0047804">
    <property type="term" value="F:cysteine-S-conjugate beta-lyase activity"/>
    <property type="evidence" value="ECO:0007669"/>
    <property type="project" value="UniProtKB-EC"/>
</dbReference>
<comment type="cofactor">
    <cofactor evidence="1">
        <name>pyridoxal 5'-phosphate</name>
        <dbReference type="ChEBI" id="CHEBI:597326"/>
    </cofactor>
</comment>
<evidence type="ECO:0000313" key="7">
    <source>
        <dbReference type="EMBL" id="MFB9768609.1"/>
    </source>
</evidence>
<dbReference type="Gene3D" id="3.40.640.10">
    <property type="entry name" value="Type I PLP-dependent aspartate aminotransferase-like (Major domain)"/>
    <property type="match status" value="1"/>
</dbReference>
<dbReference type="InterPro" id="IPR015422">
    <property type="entry name" value="PyrdxlP-dep_Trfase_small"/>
</dbReference>
<protein>
    <recommendedName>
        <fullName evidence="2">cysteine-S-conjugate beta-lyase</fullName>
        <ecNumber evidence="2">4.4.1.13</ecNumber>
    </recommendedName>
</protein>
<proteinExistence type="inferred from homology"/>
<evidence type="ECO:0000256" key="2">
    <source>
        <dbReference type="ARBA" id="ARBA00012224"/>
    </source>
</evidence>
<dbReference type="PANTHER" id="PTHR43525:SF1">
    <property type="entry name" value="PROTEIN MALY"/>
    <property type="match status" value="1"/>
</dbReference>
<feature type="domain" description="Aminotransferase class I/classII large" evidence="6">
    <location>
        <begin position="34"/>
        <end position="377"/>
    </location>
</feature>
<dbReference type="Proteomes" id="UP001589691">
    <property type="component" value="Unassembled WGS sequence"/>
</dbReference>
<keyword evidence="3" id="KW-0663">Pyridoxal phosphate</keyword>
<keyword evidence="4 7" id="KW-0456">Lyase</keyword>
<dbReference type="InterPro" id="IPR015424">
    <property type="entry name" value="PyrdxlP-dep_Trfase"/>
</dbReference>
<dbReference type="NCBIfam" id="TIGR04350">
    <property type="entry name" value="C_S_lyase_PatB"/>
    <property type="match status" value="1"/>
</dbReference>
<dbReference type="Gene3D" id="3.90.1150.10">
    <property type="entry name" value="Aspartate Aminotransferase, domain 1"/>
    <property type="match status" value="1"/>
</dbReference>
<dbReference type="Pfam" id="PF00155">
    <property type="entry name" value="Aminotran_1_2"/>
    <property type="match status" value="1"/>
</dbReference>
<dbReference type="InterPro" id="IPR051798">
    <property type="entry name" value="Class-II_PLP-Dep_Aminotrans"/>
</dbReference>
<sequence>MPYDFETVLNRRHTNSVKWDVGADELPMWVADMDFQTAPAITNALAKRAQFGVFGYEEVPTAYYQAVADWWASEHHFRPQLDWLMFCTGVVPAISSIVRKMSAPGDNVLVQAPVYNIFYHSIENNGRHTLASNLVDNGDQYAIDWDDLERKLADPLTTMMILCNPQNPIGIVWSRETLQRIGDLCLRHHVFVVADEIHCDLTLNGQEYVPFASLTPAVAANSVSCVSPSKTFNVAALHAATLIMPDAHVRALISRAINNDELAEPNSFAIPGSIAAYTDGHEWLHALRAKITANQRQVQAFVTEQLPLVKVVEAQATYLLWLDTRRVATDSAALATDIRKRTGLFLSAGDVYRGDGAHFLRMNVACPTSQLTDGLNRLKVGIDAYVAEHPVKD</sequence>
<dbReference type="InterPro" id="IPR027619">
    <property type="entry name" value="C-S_lyase_PatB-like"/>
</dbReference>